<evidence type="ECO:0000313" key="3">
    <source>
        <dbReference type="Proteomes" id="UP000248863"/>
    </source>
</evidence>
<accession>A0A327KCA5</accession>
<dbReference type="RefSeq" id="WP_111358440.1">
    <property type="nucleotide sequence ID" value="NZ_NHSK01000111.1"/>
</dbReference>
<evidence type="ECO:0000256" key="1">
    <source>
        <dbReference type="SAM" id="Phobius"/>
    </source>
</evidence>
<organism evidence="2 3">
    <name type="scientific">Rhodoplanes elegans</name>
    <dbReference type="NCBI Taxonomy" id="29408"/>
    <lineage>
        <taxon>Bacteria</taxon>
        <taxon>Pseudomonadati</taxon>
        <taxon>Pseudomonadota</taxon>
        <taxon>Alphaproteobacteria</taxon>
        <taxon>Hyphomicrobiales</taxon>
        <taxon>Nitrobacteraceae</taxon>
        <taxon>Rhodoplanes</taxon>
    </lineage>
</organism>
<dbReference type="AlphaFoldDB" id="A0A327KCA5"/>
<dbReference type="OrthoDB" id="9804637at2"/>
<dbReference type="Pfam" id="PF07330">
    <property type="entry name" value="DUF1467"/>
    <property type="match status" value="1"/>
</dbReference>
<keyword evidence="3" id="KW-1185">Reference proteome</keyword>
<protein>
    <recommendedName>
        <fullName evidence="4">DUF1467 domain-containing protein</fullName>
    </recommendedName>
</protein>
<name>A0A327KCA5_9BRAD</name>
<feature type="transmembrane region" description="Helical" evidence="1">
    <location>
        <begin position="6"/>
        <end position="26"/>
    </location>
</feature>
<gene>
    <name evidence="2" type="ORF">CH338_17610</name>
</gene>
<dbReference type="Proteomes" id="UP000248863">
    <property type="component" value="Unassembled WGS sequence"/>
</dbReference>
<comment type="caution">
    <text evidence="2">The sequence shown here is derived from an EMBL/GenBank/DDBJ whole genome shotgun (WGS) entry which is preliminary data.</text>
</comment>
<dbReference type="EMBL" id="NPEU01000219">
    <property type="protein sequence ID" value="RAI36429.1"/>
    <property type="molecule type" value="Genomic_DNA"/>
</dbReference>
<evidence type="ECO:0000313" key="2">
    <source>
        <dbReference type="EMBL" id="RAI36429.1"/>
    </source>
</evidence>
<proteinExistence type="predicted"/>
<dbReference type="InterPro" id="IPR009935">
    <property type="entry name" value="DUF1467"/>
</dbReference>
<keyword evidence="1" id="KW-0472">Membrane</keyword>
<keyword evidence="1" id="KW-0812">Transmembrane</keyword>
<evidence type="ECO:0008006" key="4">
    <source>
        <dbReference type="Google" id="ProtNLM"/>
    </source>
</evidence>
<keyword evidence="1" id="KW-1133">Transmembrane helix</keyword>
<sequence length="91" mass="9876">MPWTTFAAIYFVTWWIVLFAILPFGVRSQHETGDISPGTDPGAPAAPRLLAKAGWTTLVTTALVGAFWGAVTGGAIDMERFATLWGLFPRH</sequence>
<reference evidence="2 3" key="1">
    <citation type="submission" date="2017-07" db="EMBL/GenBank/DDBJ databases">
        <title>Draft Genome Sequences of Select Purple Nonsulfur Bacteria.</title>
        <authorList>
            <person name="Lasarre B."/>
            <person name="Mckinlay J.B."/>
        </authorList>
    </citation>
    <scope>NUCLEOTIDE SEQUENCE [LARGE SCALE GENOMIC DNA]</scope>
    <source>
        <strain evidence="2 3">DSM 11907</strain>
    </source>
</reference>